<proteinExistence type="predicted"/>
<keyword evidence="4" id="KW-0238">DNA-binding</keyword>
<dbReference type="InterPro" id="IPR058031">
    <property type="entry name" value="AAA_lid_NorR"/>
</dbReference>
<dbReference type="Gene3D" id="3.30.450.40">
    <property type="match status" value="1"/>
</dbReference>
<dbReference type="InterPro" id="IPR003593">
    <property type="entry name" value="AAA+_ATPase"/>
</dbReference>
<dbReference type="Pfam" id="PF02954">
    <property type="entry name" value="HTH_8"/>
    <property type="match status" value="1"/>
</dbReference>
<dbReference type="KEGG" id="kim:G3T16_10735"/>
<dbReference type="SMART" id="SM00065">
    <property type="entry name" value="GAF"/>
    <property type="match status" value="1"/>
</dbReference>
<keyword evidence="8" id="KW-1185">Reference proteome</keyword>
<evidence type="ECO:0000256" key="4">
    <source>
        <dbReference type="ARBA" id="ARBA00023125"/>
    </source>
</evidence>
<dbReference type="SUPFAM" id="SSF46689">
    <property type="entry name" value="Homeodomain-like"/>
    <property type="match status" value="1"/>
</dbReference>
<dbReference type="InterPro" id="IPR025943">
    <property type="entry name" value="Sigma_54_int_dom_ATP-bd_2"/>
</dbReference>
<dbReference type="PROSITE" id="PS00676">
    <property type="entry name" value="SIGMA54_INTERACT_2"/>
    <property type="match status" value="1"/>
</dbReference>
<dbReference type="GO" id="GO:0043565">
    <property type="term" value="F:sequence-specific DNA binding"/>
    <property type="evidence" value="ECO:0007669"/>
    <property type="project" value="InterPro"/>
</dbReference>
<reference evidence="7 8" key="1">
    <citation type="submission" date="2020-02" db="EMBL/GenBank/DDBJ databases">
        <title>Genome sequencing for Kineobactrum sp. M2.</title>
        <authorList>
            <person name="Park S.-J."/>
        </authorList>
    </citation>
    <scope>NUCLEOTIDE SEQUENCE [LARGE SCALE GENOMIC DNA]</scope>
    <source>
        <strain evidence="7 8">M2</strain>
    </source>
</reference>
<organism evidence="7 8">
    <name type="scientific">Kineobactrum salinum</name>
    <dbReference type="NCBI Taxonomy" id="2708301"/>
    <lineage>
        <taxon>Bacteria</taxon>
        <taxon>Pseudomonadati</taxon>
        <taxon>Pseudomonadota</taxon>
        <taxon>Gammaproteobacteria</taxon>
        <taxon>Cellvibrionales</taxon>
        <taxon>Halieaceae</taxon>
        <taxon>Kineobactrum</taxon>
    </lineage>
</organism>
<dbReference type="InterPro" id="IPR009057">
    <property type="entry name" value="Homeodomain-like_sf"/>
</dbReference>
<dbReference type="PROSITE" id="PS50045">
    <property type="entry name" value="SIGMA54_INTERACT_4"/>
    <property type="match status" value="1"/>
</dbReference>
<dbReference type="PRINTS" id="PR01590">
    <property type="entry name" value="HTHFIS"/>
</dbReference>
<protein>
    <submittedName>
        <fullName evidence="7">Nitric oxide reductase transcriptional regulator NorR</fullName>
    </submittedName>
</protein>
<dbReference type="Gene3D" id="1.10.10.60">
    <property type="entry name" value="Homeodomain-like"/>
    <property type="match status" value="1"/>
</dbReference>
<name>A0A6C0U5X7_9GAMM</name>
<dbReference type="PANTHER" id="PTHR32071">
    <property type="entry name" value="TRANSCRIPTIONAL REGULATORY PROTEIN"/>
    <property type="match status" value="1"/>
</dbReference>
<keyword evidence="3" id="KW-0805">Transcription regulation</keyword>
<evidence type="ECO:0000256" key="5">
    <source>
        <dbReference type="ARBA" id="ARBA00023163"/>
    </source>
</evidence>
<sequence length="517" mass="57001">MTTHQFFDTALAVVADLSRDLLAEQRYARLLQGLKQVFPCDAAALLQLRASTLYPLAVDGLSDDTLGRQFLIETESRFARILLSREPVRFAADCELPDPYDGLIDSQDLAGLHVHDCLGMALYLDDVPWGILTLDALQPDAFDRIDPAELRAFIRLTEATIRIAQTIQRLQARAEREHLLAQAVVAEQAQPELIGNSKAIKALRQDMAVVAHSDLATLITGETGVGKELVARHLHARSARADRPLVYVNCAALPENLVESELFGHARGAFTGASQARTGKFELADGGSLFLDEIGEMPLAMQPKLLRALQSGEVQRVGSDSHHRVDVRIITATNRDLGREVATGHFRADLYHRISVYPIAVPALRERGRDVLLLAGHFLELNRRRFGLRGLRLDSETREALLAYDWPGNVRELEHLISRAVLRLRAAGDGRGLLTVGMDVMDLPRASAAPAPAVESTPGTLPAAPQEQSLRAATEMFQRELVQHSLRQHNGNQASTARALGLDRGNLNRLLKRLQIR</sequence>
<dbReference type="InterPro" id="IPR029016">
    <property type="entry name" value="GAF-like_dom_sf"/>
</dbReference>
<dbReference type="Proteomes" id="UP000477680">
    <property type="component" value="Chromosome"/>
</dbReference>
<dbReference type="InterPro" id="IPR003018">
    <property type="entry name" value="GAF"/>
</dbReference>
<evidence type="ECO:0000313" key="8">
    <source>
        <dbReference type="Proteomes" id="UP000477680"/>
    </source>
</evidence>
<evidence type="ECO:0000313" key="7">
    <source>
        <dbReference type="EMBL" id="QIB65825.1"/>
    </source>
</evidence>
<dbReference type="SMART" id="SM00382">
    <property type="entry name" value="AAA"/>
    <property type="match status" value="1"/>
</dbReference>
<dbReference type="InterPro" id="IPR002197">
    <property type="entry name" value="HTH_Fis"/>
</dbReference>
<feature type="domain" description="Sigma-54 factor interaction" evidence="6">
    <location>
        <begin position="193"/>
        <end position="422"/>
    </location>
</feature>
<evidence type="ECO:0000256" key="2">
    <source>
        <dbReference type="ARBA" id="ARBA00022840"/>
    </source>
</evidence>
<evidence type="ECO:0000256" key="3">
    <source>
        <dbReference type="ARBA" id="ARBA00023015"/>
    </source>
</evidence>
<dbReference type="PANTHER" id="PTHR32071:SF35">
    <property type="entry name" value="ANAEROBIC NITRIC OXIDE REDUCTASE TRANSCRIPTION REGULATOR NORR"/>
    <property type="match status" value="1"/>
</dbReference>
<accession>A0A6C0U5X7</accession>
<dbReference type="NCBIfam" id="NF003451">
    <property type="entry name" value="PRK05022.1"/>
    <property type="match status" value="1"/>
</dbReference>
<dbReference type="InterPro" id="IPR002078">
    <property type="entry name" value="Sigma_54_int"/>
</dbReference>
<dbReference type="Pfam" id="PF01590">
    <property type="entry name" value="GAF"/>
    <property type="match status" value="1"/>
</dbReference>
<dbReference type="AlphaFoldDB" id="A0A6C0U5X7"/>
<dbReference type="InterPro" id="IPR025944">
    <property type="entry name" value="Sigma_54_int_dom_CS"/>
</dbReference>
<dbReference type="Gene3D" id="3.40.50.300">
    <property type="entry name" value="P-loop containing nucleotide triphosphate hydrolases"/>
    <property type="match status" value="1"/>
</dbReference>
<dbReference type="SUPFAM" id="SSF52540">
    <property type="entry name" value="P-loop containing nucleoside triphosphate hydrolases"/>
    <property type="match status" value="1"/>
</dbReference>
<keyword evidence="2" id="KW-0067">ATP-binding</keyword>
<dbReference type="Pfam" id="PF00158">
    <property type="entry name" value="Sigma54_activat"/>
    <property type="match status" value="1"/>
</dbReference>
<dbReference type="InterPro" id="IPR027417">
    <property type="entry name" value="P-loop_NTPase"/>
</dbReference>
<evidence type="ECO:0000256" key="1">
    <source>
        <dbReference type="ARBA" id="ARBA00022741"/>
    </source>
</evidence>
<dbReference type="GO" id="GO:0005524">
    <property type="term" value="F:ATP binding"/>
    <property type="evidence" value="ECO:0007669"/>
    <property type="project" value="UniProtKB-KW"/>
</dbReference>
<evidence type="ECO:0000259" key="6">
    <source>
        <dbReference type="PROSITE" id="PS50045"/>
    </source>
</evidence>
<keyword evidence="5" id="KW-0804">Transcription</keyword>
<dbReference type="GO" id="GO:0006355">
    <property type="term" value="P:regulation of DNA-templated transcription"/>
    <property type="evidence" value="ECO:0007669"/>
    <property type="project" value="InterPro"/>
</dbReference>
<gene>
    <name evidence="7" type="primary">norR</name>
    <name evidence="7" type="ORF">G3T16_10735</name>
</gene>
<dbReference type="CDD" id="cd00009">
    <property type="entry name" value="AAA"/>
    <property type="match status" value="1"/>
</dbReference>
<dbReference type="FunFam" id="3.40.50.300:FF:000006">
    <property type="entry name" value="DNA-binding transcriptional regulator NtrC"/>
    <property type="match status" value="1"/>
</dbReference>
<dbReference type="SUPFAM" id="SSF55781">
    <property type="entry name" value="GAF domain-like"/>
    <property type="match status" value="1"/>
</dbReference>
<dbReference type="EMBL" id="CP048711">
    <property type="protein sequence ID" value="QIB65825.1"/>
    <property type="molecule type" value="Genomic_DNA"/>
</dbReference>
<keyword evidence="1" id="KW-0547">Nucleotide-binding</keyword>
<dbReference type="RefSeq" id="WP_163495266.1">
    <property type="nucleotide sequence ID" value="NZ_CP048711.1"/>
</dbReference>
<dbReference type="Pfam" id="PF25601">
    <property type="entry name" value="AAA_lid_14"/>
    <property type="match status" value="1"/>
</dbReference>
<dbReference type="Gene3D" id="1.10.8.60">
    <property type="match status" value="1"/>
</dbReference>
<dbReference type="PROSITE" id="PS00688">
    <property type="entry name" value="SIGMA54_INTERACT_3"/>
    <property type="match status" value="1"/>
</dbReference>